<dbReference type="Proteomes" id="UP000239735">
    <property type="component" value="Unassembled WGS sequence"/>
</dbReference>
<organism evidence="7 8">
    <name type="scientific">Candidatus Sulfuritelmatomonas gaucii</name>
    <dbReference type="NCBI Taxonomy" id="2043161"/>
    <lineage>
        <taxon>Bacteria</taxon>
        <taxon>Pseudomonadati</taxon>
        <taxon>Acidobacteriota</taxon>
        <taxon>Terriglobia</taxon>
        <taxon>Terriglobales</taxon>
        <taxon>Acidobacteriaceae</taxon>
        <taxon>Candidatus Sulfuritelmatomonas</taxon>
    </lineage>
</organism>
<evidence type="ECO:0000256" key="4">
    <source>
        <dbReference type="SAM" id="MobiDB-lite"/>
    </source>
</evidence>
<feature type="region of interest" description="Disordered" evidence="4">
    <location>
        <begin position="207"/>
        <end position="228"/>
    </location>
</feature>
<evidence type="ECO:0000313" key="8">
    <source>
        <dbReference type="Proteomes" id="UP000239735"/>
    </source>
</evidence>
<evidence type="ECO:0000256" key="1">
    <source>
        <dbReference type="ARBA" id="ARBA00004442"/>
    </source>
</evidence>
<keyword evidence="5" id="KW-0732">Signal</keyword>
<feature type="signal peptide" evidence="5">
    <location>
        <begin position="1"/>
        <end position="37"/>
    </location>
</feature>
<keyword evidence="3" id="KW-0998">Cell outer membrane</keyword>
<keyword evidence="2" id="KW-0472">Membrane</keyword>
<accession>A0A2N9LJ05</accession>
<feature type="compositionally biased region" description="Polar residues" evidence="4">
    <location>
        <begin position="207"/>
        <end position="220"/>
    </location>
</feature>
<dbReference type="GO" id="GO:0009279">
    <property type="term" value="C:cell outer membrane"/>
    <property type="evidence" value="ECO:0007669"/>
    <property type="project" value="UniProtKB-SubCell"/>
</dbReference>
<dbReference type="Pfam" id="PF25183">
    <property type="entry name" value="OMP_b-brl_4"/>
    <property type="match status" value="1"/>
</dbReference>
<gene>
    <name evidence="7" type="ORF">SBA5_380039</name>
</gene>
<sequence>MKNLASFLTHTLRNWNMPILAIAAAIGLAISCSSVLAQSGAGSIQGTITDSTGAVIPGASVHAVNQATSVAADTKSNSVGFYQVPGLFTGTYAVTITAPGMKTYIQTIELLVDQNAVINASLTAGAVTQQVEVSANAIQLTTTDNGTIGATLENARINQLPLDQRLLLTLAQETTPGLEADGSNPGARANGLEDQGMEYVQDGATLTNRNFGGERNSPQGQLPDPDSVQEMKMDISNSTAEFASPATGIITTKSGTNSIHGTLFETARNAGFGLAKGRGFVTTPTADADPPLVRNEFGFSAGGPIVLPHIYHGKDKSFWFGSYERYSLRSWTPLLVSVPTQAMKGGVFSGLKNGSGVLQQLYDPLTTYNSGAANCAGTDVTGSTPNGVPNAYCRTQFAYNGVANTINPARLSPFSKIIYDILPAPTTADNPLVTSNFQLHNLNNFTVPTVAFRLDHNFNEKNHAFLRYGDDLMDWVALRNIPNAPLTVAADGIPAGASGGTQWLVDTFTGALGFTHIFSPNFFSETVVSQEWFGQYDVATGDPSINYEQKFGTPNNFGETGFPQVSGNILTLTGTQWNYKGVQILSTIDENLTRTMGRHELHFGGRYRHERFGYLPDRNSDQIGFSSLATGLYDPKTTTNWGANANTGYGEGDFYLGAANNYSVQLNPAYQHYRDMEFDAYFQDNYHLTRNLTLNLGLRYEAHPAAYTSNNLMEAFDLKNKKMVLAQPLSWYISNGYTTQTIVNNLTNLGMVFETPQEAGIPSTMLRNNNFTFGPRVGAAYALFGGRSGTVLRGAYGRYISPVPVRNSLRLPSANAPFATSYSQNYNTGSQAPDGLNNYLIRASNPVIAGVNSTNVVSSNTVTSIPPGVTEVTMNPDYAPNFVTEVNATLEQTLKWNSALRVSWVWTHATNLDQYYYYNNHPSNYVWDTVTGTTPPGGTYSNTATGPYDQTLYGGSQALDQTSGWSNDNALQASYQRLFHGGFAYQINYVWSKPFRNVSRRVRLPDQLCMVQAVPNRRQLVPGRQALSLRQLRSGIRTGSTRKHCSLRDDSSTESLRELHGRHRDSQAPHPVQRYLRSALRAWKEIPWKLQPPHEPSGRRIPACRQRAGDFAGLYRRKRQLGTDESHSRL</sequence>
<evidence type="ECO:0000256" key="2">
    <source>
        <dbReference type="ARBA" id="ARBA00023136"/>
    </source>
</evidence>
<dbReference type="InterPro" id="IPR036942">
    <property type="entry name" value="Beta-barrel_TonB_sf"/>
</dbReference>
<dbReference type="EMBL" id="OKRB01000095">
    <property type="protein sequence ID" value="SPE23268.1"/>
    <property type="molecule type" value="Genomic_DNA"/>
</dbReference>
<dbReference type="SUPFAM" id="SSF49464">
    <property type="entry name" value="Carboxypeptidase regulatory domain-like"/>
    <property type="match status" value="1"/>
</dbReference>
<dbReference type="Gene3D" id="2.60.40.1120">
    <property type="entry name" value="Carboxypeptidase-like, regulatory domain"/>
    <property type="match status" value="1"/>
</dbReference>
<proteinExistence type="predicted"/>
<protein>
    <recommendedName>
        <fullName evidence="6">TonB-dependent transporter Oar-like beta-barrel domain-containing protein</fullName>
    </recommendedName>
</protein>
<name>A0A2N9LJ05_9BACT</name>
<comment type="subcellular location">
    <subcellularLocation>
        <location evidence="1">Cell outer membrane</location>
    </subcellularLocation>
</comment>
<evidence type="ECO:0000313" key="7">
    <source>
        <dbReference type="EMBL" id="SPE23268.1"/>
    </source>
</evidence>
<dbReference type="SUPFAM" id="SSF56935">
    <property type="entry name" value="Porins"/>
    <property type="match status" value="1"/>
</dbReference>
<feature type="domain" description="TonB-dependent transporter Oar-like beta-barrel" evidence="6">
    <location>
        <begin position="251"/>
        <end position="999"/>
    </location>
</feature>
<dbReference type="AlphaFoldDB" id="A0A2N9LJ05"/>
<evidence type="ECO:0000256" key="3">
    <source>
        <dbReference type="ARBA" id="ARBA00023237"/>
    </source>
</evidence>
<dbReference type="InterPro" id="IPR057601">
    <property type="entry name" value="Oar-like_b-barrel"/>
</dbReference>
<dbReference type="Pfam" id="PF13620">
    <property type="entry name" value="CarboxypepD_reg"/>
    <property type="match status" value="1"/>
</dbReference>
<dbReference type="PROSITE" id="PS51257">
    <property type="entry name" value="PROKAR_LIPOPROTEIN"/>
    <property type="match status" value="1"/>
</dbReference>
<reference evidence="8" key="1">
    <citation type="submission" date="2018-02" db="EMBL/GenBank/DDBJ databases">
        <authorList>
            <person name="Hausmann B."/>
        </authorList>
    </citation>
    <scope>NUCLEOTIDE SEQUENCE [LARGE SCALE GENOMIC DNA]</scope>
    <source>
        <strain evidence="8">Peat soil MAG SbA5</strain>
    </source>
</reference>
<feature type="chain" id="PRO_5014970911" description="TonB-dependent transporter Oar-like beta-barrel domain-containing protein" evidence="5">
    <location>
        <begin position="38"/>
        <end position="1130"/>
    </location>
</feature>
<dbReference type="InterPro" id="IPR008969">
    <property type="entry name" value="CarboxyPept-like_regulatory"/>
</dbReference>
<dbReference type="Gene3D" id="2.40.170.20">
    <property type="entry name" value="TonB-dependent receptor, beta-barrel domain"/>
    <property type="match status" value="1"/>
</dbReference>
<dbReference type="OrthoDB" id="99825at2"/>
<evidence type="ECO:0000259" key="6">
    <source>
        <dbReference type="Pfam" id="PF25183"/>
    </source>
</evidence>
<evidence type="ECO:0000256" key="5">
    <source>
        <dbReference type="SAM" id="SignalP"/>
    </source>
</evidence>